<dbReference type="Pfam" id="PF00732">
    <property type="entry name" value="GMC_oxred_N"/>
    <property type="match status" value="1"/>
</dbReference>
<evidence type="ECO:0000256" key="4">
    <source>
        <dbReference type="ARBA" id="ARBA00022630"/>
    </source>
</evidence>
<comment type="similarity">
    <text evidence="2">Belongs to the GMC oxidoreductase family.</text>
</comment>
<reference evidence="18 19" key="1">
    <citation type="submission" date="2020-05" db="EMBL/GenBank/DDBJ databases">
        <authorList>
            <person name="Whitworth D."/>
        </authorList>
    </citation>
    <scope>NUCLEOTIDE SEQUENCE [LARGE SCALE GENOMIC DNA]</scope>
    <source>
        <strain evidence="18 19">AB043B</strain>
    </source>
</reference>
<keyword evidence="5" id="KW-0274">FAD</keyword>
<dbReference type="Pfam" id="PF05199">
    <property type="entry name" value="GMC_oxred_C"/>
    <property type="match status" value="1"/>
</dbReference>
<dbReference type="GO" id="GO:0016995">
    <property type="term" value="F:cholesterol oxidase activity"/>
    <property type="evidence" value="ECO:0007669"/>
    <property type="project" value="UniProtKB-EC"/>
</dbReference>
<dbReference type="EMBL" id="JABFJV010000472">
    <property type="protein sequence ID" value="NOK39412.1"/>
    <property type="molecule type" value="Genomic_DNA"/>
</dbReference>
<evidence type="ECO:0000313" key="18">
    <source>
        <dbReference type="EMBL" id="NOK39412.1"/>
    </source>
</evidence>
<evidence type="ECO:0000313" key="19">
    <source>
        <dbReference type="Proteomes" id="UP000563426"/>
    </source>
</evidence>
<keyword evidence="7" id="KW-0443">Lipid metabolism</keyword>
<dbReference type="EC" id="1.1.3.6" evidence="13"/>
<dbReference type="InterPro" id="IPR007867">
    <property type="entry name" value="GMC_OxRtase_C"/>
</dbReference>
<evidence type="ECO:0000256" key="5">
    <source>
        <dbReference type="ARBA" id="ARBA00022827"/>
    </source>
</evidence>
<organism evidence="18 19">
    <name type="scientific">Corallococcus exercitus</name>
    <dbReference type="NCBI Taxonomy" id="2316736"/>
    <lineage>
        <taxon>Bacteria</taxon>
        <taxon>Pseudomonadati</taxon>
        <taxon>Myxococcota</taxon>
        <taxon>Myxococcia</taxon>
        <taxon>Myxococcales</taxon>
        <taxon>Cystobacterineae</taxon>
        <taxon>Myxococcaceae</taxon>
        <taxon>Corallococcus</taxon>
    </lineage>
</organism>
<keyword evidence="9" id="KW-0753">Steroid metabolism</keyword>
<feature type="domain" description="Glucose-methanol-choline oxidoreductase N-terminal" evidence="16">
    <location>
        <begin position="82"/>
        <end position="295"/>
    </location>
</feature>
<dbReference type="PANTHER" id="PTHR47470">
    <property type="entry name" value="CHOLESTEROL OXIDASE"/>
    <property type="match status" value="1"/>
</dbReference>
<dbReference type="OrthoDB" id="337582at2"/>
<keyword evidence="6" id="KW-0560">Oxidoreductase</keyword>
<evidence type="ECO:0000256" key="2">
    <source>
        <dbReference type="ARBA" id="ARBA00010790"/>
    </source>
</evidence>
<evidence type="ECO:0000256" key="3">
    <source>
        <dbReference type="ARBA" id="ARBA00022548"/>
    </source>
</evidence>
<dbReference type="RefSeq" id="WP_120528622.1">
    <property type="nucleotide sequence ID" value="NZ_JABFJV010000472.1"/>
</dbReference>
<keyword evidence="4" id="KW-0285">Flavoprotein</keyword>
<evidence type="ECO:0000256" key="13">
    <source>
        <dbReference type="ARBA" id="ARBA00049723"/>
    </source>
</evidence>
<dbReference type="GO" id="GO:0050660">
    <property type="term" value="F:flavin adenine dinucleotide binding"/>
    <property type="evidence" value="ECO:0007669"/>
    <property type="project" value="InterPro"/>
</dbReference>
<evidence type="ECO:0000256" key="8">
    <source>
        <dbReference type="ARBA" id="ARBA00023166"/>
    </source>
</evidence>
<keyword evidence="8" id="KW-1207">Sterol metabolism</keyword>
<comment type="cofactor">
    <cofactor evidence="1">
        <name>FAD</name>
        <dbReference type="ChEBI" id="CHEBI:57692"/>
    </cofactor>
</comment>
<evidence type="ECO:0000256" key="1">
    <source>
        <dbReference type="ARBA" id="ARBA00001974"/>
    </source>
</evidence>
<evidence type="ECO:0000259" key="16">
    <source>
        <dbReference type="Pfam" id="PF00732"/>
    </source>
</evidence>
<name>A0A3A8HM55_9BACT</name>
<gene>
    <name evidence="18" type="ORF">HMI49_40205</name>
</gene>
<evidence type="ECO:0000256" key="7">
    <source>
        <dbReference type="ARBA" id="ARBA00023098"/>
    </source>
</evidence>
<dbReference type="Gene3D" id="3.50.50.60">
    <property type="entry name" value="FAD/NAD(P)-binding domain"/>
    <property type="match status" value="3"/>
</dbReference>
<dbReference type="Proteomes" id="UP000563426">
    <property type="component" value="Unassembled WGS sequence"/>
</dbReference>
<dbReference type="InterPro" id="IPR000172">
    <property type="entry name" value="GMC_OxRdtase_N"/>
</dbReference>
<evidence type="ECO:0000256" key="6">
    <source>
        <dbReference type="ARBA" id="ARBA00023002"/>
    </source>
</evidence>
<dbReference type="GO" id="GO:0008203">
    <property type="term" value="P:cholesterol metabolic process"/>
    <property type="evidence" value="ECO:0007669"/>
    <property type="project" value="UniProtKB-KW"/>
</dbReference>
<keyword evidence="19" id="KW-1185">Reference proteome</keyword>
<dbReference type="PANTHER" id="PTHR47470:SF1">
    <property type="entry name" value="FAD-DEPENDENT OXIDOREDUCTASE 2 FAD BINDING DOMAIN-CONTAINING PROTEIN"/>
    <property type="match status" value="1"/>
</dbReference>
<keyword evidence="3" id="KW-0153">Cholesterol metabolism</keyword>
<evidence type="ECO:0000256" key="10">
    <source>
        <dbReference type="ARBA" id="ARBA00023235"/>
    </source>
</evidence>
<dbReference type="InterPro" id="IPR052542">
    <property type="entry name" value="Cholesterol_Oxidase"/>
</dbReference>
<dbReference type="GO" id="GO:0004769">
    <property type="term" value="F:steroid Delta-isomerase activity"/>
    <property type="evidence" value="ECO:0007669"/>
    <property type="project" value="UniProtKB-EC"/>
</dbReference>
<comment type="pathway">
    <text evidence="12">Steroid metabolism; cholesterol degradation.</text>
</comment>
<dbReference type="AlphaFoldDB" id="A0A3A8HM55"/>
<comment type="caution">
    <text evidence="18">The sequence shown here is derived from an EMBL/GenBank/DDBJ whole genome shotgun (WGS) entry which is preliminary data.</text>
</comment>
<evidence type="ECO:0000256" key="15">
    <source>
        <dbReference type="ARBA" id="ARBA00049778"/>
    </source>
</evidence>
<dbReference type="SUPFAM" id="SSF51905">
    <property type="entry name" value="FAD/NAD(P)-binding domain"/>
    <property type="match status" value="1"/>
</dbReference>
<dbReference type="InterPro" id="IPR036188">
    <property type="entry name" value="FAD/NAD-bd_sf"/>
</dbReference>
<evidence type="ECO:0000256" key="11">
    <source>
        <dbReference type="ARBA" id="ARBA00038856"/>
    </source>
</evidence>
<accession>A0A3A8HM55</accession>
<evidence type="ECO:0000256" key="14">
    <source>
        <dbReference type="ARBA" id="ARBA00049744"/>
    </source>
</evidence>
<dbReference type="EC" id="5.3.3.1" evidence="11"/>
<proteinExistence type="inferred from homology"/>
<evidence type="ECO:0000259" key="17">
    <source>
        <dbReference type="Pfam" id="PF05199"/>
    </source>
</evidence>
<sequence>MRRLSSPWSELASHYPVVVVGSGYGGGISASRLARAGQQVCVLERGREMHPGEMPRTPAQAVAEFQLHCAPGQGDLDVGSPTGLIEVHRNGDVSVIDGCGLGGTSLINAGVTMRPDPRVFEDPRWPEALRADVHGLLEDGFAHAELMLRPLPYPEDHPPLQKLKTFGISAEKLGGRLTRPPVAVTFEAGVNAAGVRQPGCSLCGDCATGCNTGAKNTVLMNYLPDAHAHGARIFTEVAVRAVVPDGAKWRVYYRPLNTGRERFDAPDAWLTADRVILAAGTMGTTEILLRSRERGLSVSSKLGHRFSSNGDVLAFGYNLDMPVHGVGHGAQDHETRDPVGPCIAGVIDQRDTARLDEGMIIEEGAIPGALASLMPAALAGAAALVGEDTDEGILDWVQERLRQADSLVRGPDHGAVEHTQTLMVMSHDEGKGELRLEHDRVRLHWPDAGRDPQLTRIEERLRRATAALGGTFVRYPLWSEAFGKELLCTHPLGGCVMADRAEDGVVDHEGRVFSGASGRAVHEGLYVSDGSVVPRSLGINPLLTISAVAERACALMARRHGWTIDYSPLPEAEARPAPGPVGVRFTETMHGFVSGDVKAPHLEAGDPERDDATPLRFVLTVTAEDLDATLRDERHPLKLMGTVTAPVLSSRPLVVKRGELRLMTREHARPGGQRMEYLLHLLSEAGEAYYLEGYKDLYDDPGLDLWKDTTTLFVSLHQGDGPEAPCIGRGFLRLTAEEFARQLTTLRVLNARDGVHRAEALARFGGFFFGALWDTYVRRVAA</sequence>
<feature type="domain" description="Glucose-methanol-choline oxidoreductase C-terminal" evidence="17">
    <location>
        <begin position="488"/>
        <end position="549"/>
    </location>
</feature>
<evidence type="ECO:0000256" key="12">
    <source>
        <dbReference type="ARBA" id="ARBA00049645"/>
    </source>
</evidence>
<evidence type="ECO:0000256" key="9">
    <source>
        <dbReference type="ARBA" id="ARBA00023221"/>
    </source>
</evidence>
<keyword evidence="10" id="KW-0413">Isomerase</keyword>
<protein>
    <recommendedName>
        <fullName evidence="14">Cholesterol oxidase</fullName>
        <ecNumber evidence="13">1.1.3.6</ecNumber>
        <ecNumber evidence="11">5.3.3.1</ecNumber>
    </recommendedName>
    <alternativeName>
        <fullName evidence="15">Cholesterol isomerase</fullName>
    </alternativeName>
</protein>